<dbReference type="EMBL" id="JAIZAY010000008">
    <property type="protein sequence ID" value="KAJ8037516.1"/>
    <property type="molecule type" value="Genomic_DNA"/>
</dbReference>
<proteinExistence type="predicted"/>
<keyword evidence="2" id="KW-1185">Reference proteome</keyword>
<gene>
    <name evidence="1" type="ORF">HOLleu_18346</name>
</gene>
<evidence type="ECO:0000313" key="1">
    <source>
        <dbReference type="EMBL" id="KAJ8037516.1"/>
    </source>
</evidence>
<comment type="caution">
    <text evidence="1">The sequence shown here is derived from an EMBL/GenBank/DDBJ whole genome shotgun (WGS) entry which is preliminary data.</text>
</comment>
<name>A0A9Q1H9T0_HOLLE</name>
<organism evidence="1 2">
    <name type="scientific">Holothuria leucospilota</name>
    <name type="common">Black long sea cucumber</name>
    <name type="synonym">Mertensiothuria leucospilota</name>
    <dbReference type="NCBI Taxonomy" id="206669"/>
    <lineage>
        <taxon>Eukaryota</taxon>
        <taxon>Metazoa</taxon>
        <taxon>Echinodermata</taxon>
        <taxon>Eleutherozoa</taxon>
        <taxon>Echinozoa</taxon>
        <taxon>Holothuroidea</taxon>
        <taxon>Aspidochirotacea</taxon>
        <taxon>Aspidochirotida</taxon>
        <taxon>Holothuriidae</taxon>
        <taxon>Holothuria</taxon>
    </lineage>
</organism>
<sequence length="106" mass="12530">MAIQNRQEEILTGTDCIKNFMASARLAATDCDFLEEHLYSICPSRIAAHRFPLKRNYQLICVISYLTYLLKEGRVQYFYICQDLKVLLHVYPPKEEHFEHFQADLK</sequence>
<dbReference type="AlphaFoldDB" id="A0A9Q1H9T0"/>
<reference evidence="1" key="1">
    <citation type="submission" date="2021-10" db="EMBL/GenBank/DDBJ databases">
        <title>Tropical sea cucumber genome reveals ecological adaptation and Cuvierian tubules defense mechanism.</title>
        <authorList>
            <person name="Chen T."/>
        </authorList>
    </citation>
    <scope>NUCLEOTIDE SEQUENCE</scope>
    <source>
        <strain evidence="1">Nanhai2018</strain>
        <tissue evidence="1">Muscle</tissue>
    </source>
</reference>
<dbReference type="Proteomes" id="UP001152320">
    <property type="component" value="Chromosome 8"/>
</dbReference>
<evidence type="ECO:0000313" key="2">
    <source>
        <dbReference type="Proteomes" id="UP001152320"/>
    </source>
</evidence>
<protein>
    <submittedName>
        <fullName evidence="1">Uncharacterized protein</fullName>
    </submittedName>
</protein>
<accession>A0A9Q1H9T0</accession>